<accession>A0A8X6XEF7</accession>
<dbReference type="AlphaFoldDB" id="A0A8X6XEF7"/>
<feature type="domain" description="DM13" evidence="2">
    <location>
        <begin position="174"/>
        <end position="278"/>
    </location>
</feature>
<dbReference type="OrthoDB" id="2448405at2759"/>
<dbReference type="InterPro" id="IPR052126">
    <property type="entry name" value="Spindle_Org/Thrombomodulin"/>
</dbReference>
<keyword evidence="4" id="KW-1185">Reference proteome</keyword>
<protein>
    <recommendedName>
        <fullName evidence="2">DM13 domain-containing protein</fullName>
    </recommendedName>
</protein>
<evidence type="ECO:0000256" key="1">
    <source>
        <dbReference type="ARBA" id="ARBA00022737"/>
    </source>
</evidence>
<dbReference type="SMART" id="SM00686">
    <property type="entry name" value="DM13"/>
    <property type="match status" value="2"/>
</dbReference>
<proteinExistence type="predicted"/>
<evidence type="ECO:0000313" key="4">
    <source>
        <dbReference type="Proteomes" id="UP000886998"/>
    </source>
</evidence>
<dbReference type="PANTHER" id="PTHR24036">
    <property type="entry name" value="SKELETOR-RELATED"/>
    <property type="match status" value="1"/>
</dbReference>
<gene>
    <name evidence="3" type="primary">Skeletor</name>
    <name evidence="3" type="ORF">TNIN_465451</name>
</gene>
<dbReference type="PROSITE" id="PS51549">
    <property type="entry name" value="DM13"/>
    <property type="match status" value="2"/>
</dbReference>
<dbReference type="Proteomes" id="UP000886998">
    <property type="component" value="Unassembled WGS sequence"/>
</dbReference>
<dbReference type="Pfam" id="PF10517">
    <property type="entry name" value="DM13"/>
    <property type="match status" value="2"/>
</dbReference>
<evidence type="ECO:0000313" key="3">
    <source>
        <dbReference type="EMBL" id="GFY52085.1"/>
    </source>
</evidence>
<reference evidence="3" key="1">
    <citation type="submission" date="2020-08" db="EMBL/GenBank/DDBJ databases">
        <title>Multicomponent nature underlies the extraordinary mechanical properties of spider dragline silk.</title>
        <authorList>
            <person name="Kono N."/>
            <person name="Nakamura H."/>
            <person name="Mori M."/>
            <person name="Yoshida Y."/>
            <person name="Ohtoshi R."/>
            <person name="Malay A.D."/>
            <person name="Moran D.A.P."/>
            <person name="Tomita M."/>
            <person name="Numata K."/>
            <person name="Arakawa K."/>
        </authorList>
    </citation>
    <scope>NUCLEOTIDE SEQUENCE</scope>
</reference>
<sequence length="301" mass="34140">MRRMQDIRLTTSGRHSRRLNGHRHWTYIGNECISKRWNRIVLLLWGGVDCAPYLGSEIGAFKTYAHDVEGRVYAVDDRTIYIKGFTYDGQGPDAFFWAGSTSKPDPSGFIIPDEKGKKVPLQAYRDKDLLLRLPDGKTLRNIKWIAVWCRKFYANFGDVFIPSDLVIPRPMEIGKIQTLEHGVSSGPVLVVDTQTLLVPDFTYDGQGPASFWWVSRGSRQHPRGLQLADEDGSYAPLPKYIGKTVVITLPPEYTIYDFDWFGVWSEEARADFGSVRLPQDLVVPPSPRTLGIELEVSNWSS</sequence>
<evidence type="ECO:0000259" key="2">
    <source>
        <dbReference type="PROSITE" id="PS51549"/>
    </source>
</evidence>
<dbReference type="InterPro" id="IPR019545">
    <property type="entry name" value="DM13_domain"/>
</dbReference>
<organism evidence="3 4">
    <name type="scientific">Trichonephila inaurata madagascariensis</name>
    <dbReference type="NCBI Taxonomy" id="2747483"/>
    <lineage>
        <taxon>Eukaryota</taxon>
        <taxon>Metazoa</taxon>
        <taxon>Ecdysozoa</taxon>
        <taxon>Arthropoda</taxon>
        <taxon>Chelicerata</taxon>
        <taxon>Arachnida</taxon>
        <taxon>Araneae</taxon>
        <taxon>Araneomorphae</taxon>
        <taxon>Entelegynae</taxon>
        <taxon>Araneoidea</taxon>
        <taxon>Nephilidae</taxon>
        <taxon>Trichonephila</taxon>
        <taxon>Trichonephila inaurata</taxon>
    </lineage>
</organism>
<name>A0A8X6XEF7_9ARAC</name>
<dbReference type="EMBL" id="BMAV01008449">
    <property type="protein sequence ID" value="GFY52085.1"/>
    <property type="molecule type" value="Genomic_DNA"/>
</dbReference>
<feature type="domain" description="DM13" evidence="2">
    <location>
        <begin position="55"/>
        <end position="162"/>
    </location>
</feature>
<keyword evidence="1" id="KW-0677">Repeat</keyword>
<dbReference type="PANTHER" id="PTHR24036:SF5">
    <property type="entry name" value="THROMBOMODULIN"/>
    <property type="match status" value="1"/>
</dbReference>
<comment type="caution">
    <text evidence="3">The sequence shown here is derived from an EMBL/GenBank/DDBJ whole genome shotgun (WGS) entry which is preliminary data.</text>
</comment>